<reference evidence="17 18" key="1">
    <citation type="journal article" date="2011" name="Science">
        <title>The Selaginella genome identifies genetic changes associated with the evolution of vascular plants.</title>
        <authorList>
            <person name="Banks J.A."/>
            <person name="Nishiyama T."/>
            <person name="Hasebe M."/>
            <person name="Bowman J.L."/>
            <person name="Gribskov M."/>
            <person name="dePamphilis C."/>
            <person name="Albert V.A."/>
            <person name="Aono N."/>
            <person name="Aoyama T."/>
            <person name="Ambrose B.A."/>
            <person name="Ashton N.W."/>
            <person name="Axtell M.J."/>
            <person name="Barker E."/>
            <person name="Barker M.S."/>
            <person name="Bennetzen J.L."/>
            <person name="Bonawitz N.D."/>
            <person name="Chapple C."/>
            <person name="Cheng C."/>
            <person name="Correa L.G."/>
            <person name="Dacre M."/>
            <person name="DeBarry J."/>
            <person name="Dreyer I."/>
            <person name="Elias M."/>
            <person name="Engstrom E.M."/>
            <person name="Estelle M."/>
            <person name="Feng L."/>
            <person name="Finet C."/>
            <person name="Floyd S.K."/>
            <person name="Frommer W.B."/>
            <person name="Fujita T."/>
            <person name="Gramzow L."/>
            <person name="Gutensohn M."/>
            <person name="Harholt J."/>
            <person name="Hattori M."/>
            <person name="Heyl A."/>
            <person name="Hirai T."/>
            <person name="Hiwatashi Y."/>
            <person name="Ishikawa M."/>
            <person name="Iwata M."/>
            <person name="Karol K.G."/>
            <person name="Koehler B."/>
            <person name="Kolukisaoglu U."/>
            <person name="Kubo M."/>
            <person name="Kurata T."/>
            <person name="Lalonde S."/>
            <person name="Li K."/>
            <person name="Li Y."/>
            <person name="Litt A."/>
            <person name="Lyons E."/>
            <person name="Manning G."/>
            <person name="Maruyama T."/>
            <person name="Michael T.P."/>
            <person name="Mikami K."/>
            <person name="Miyazaki S."/>
            <person name="Morinaga S."/>
            <person name="Murata T."/>
            <person name="Mueller-Roeber B."/>
            <person name="Nelson D.R."/>
            <person name="Obara M."/>
            <person name="Oguri Y."/>
            <person name="Olmstead R.G."/>
            <person name="Onodera N."/>
            <person name="Petersen B.L."/>
            <person name="Pils B."/>
            <person name="Prigge M."/>
            <person name="Rensing S.A."/>
            <person name="Riano-Pachon D.M."/>
            <person name="Roberts A.W."/>
            <person name="Sato Y."/>
            <person name="Scheller H.V."/>
            <person name="Schulz B."/>
            <person name="Schulz C."/>
            <person name="Shakirov E.V."/>
            <person name="Shibagaki N."/>
            <person name="Shinohara N."/>
            <person name="Shippen D.E."/>
            <person name="Soerensen I."/>
            <person name="Sotooka R."/>
            <person name="Sugimoto N."/>
            <person name="Sugita M."/>
            <person name="Sumikawa N."/>
            <person name="Tanurdzic M."/>
            <person name="Theissen G."/>
            <person name="Ulvskov P."/>
            <person name="Wakazuki S."/>
            <person name="Weng J.K."/>
            <person name="Willats W.W."/>
            <person name="Wipf D."/>
            <person name="Wolf P.G."/>
            <person name="Yang L."/>
            <person name="Zimmer A.D."/>
            <person name="Zhu Q."/>
            <person name="Mitros T."/>
            <person name="Hellsten U."/>
            <person name="Loque D."/>
            <person name="Otillar R."/>
            <person name="Salamov A."/>
            <person name="Schmutz J."/>
            <person name="Shapiro H."/>
            <person name="Lindquist E."/>
            <person name="Lucas S."/>
            <person name="Rokhsar D."/>
            <person name="Grigoriev I.V."/>
        </authorList>
    </citation>
    <scope>NUCLEOTIDE SEQUENCE [LARGE SCALE GENOMIC DNA]</scope>
</reference>
<dbReference type="GO" id="GO:0051321">
    <property type="term" value="P:meiotic cell cycle"/>
    <property type="evidence" value="ECO:0007669"/>
    <property type="project" value="UniProtKB-KW"/>
</dbReference>
<proteinExistence type="inferred from homology"/>
<evidence type="ECO:0000256" key="12">
    <source>
        <dbReference type="ARBA" id="ARBA00023204"/>
    </source>
</evidence>
<evidence type="ECO:0000259" key="16">
    <source>
        <dbReference type="Pfam" id="PF02732"/>
    </source>
</evidence>
<keyword evidence="13" id="KW-0539">Nucleus</keyword>
<dbReference type="Proteomes" id="UP000001514">
    <property type="component" value="Unassembled WGS sequence"/>
</dbReference>
<dbReference type="Gramene" id="EFJ09146">
    <property type="protein sequence ID" value="EFJ09146"/>
    <property type="gene ID" value="SELMODRAFT_428406"/>
</dbReference>
<dbReference type="GO" id="GO:0004519">
    <property type="term" value="F:endonuclease activity"/>
    <property type="evidence" value="ECO:0007669"/>
    <property type="project" value="UniProtKB-KW"/>
</dbReference>
<dbReference type="GO" id="GO:0005634">
    <property type="term" value="C:nucleus"/>
    <property type="evidence" value="ECO:0007669"/>
    <property type="project" value="UniProtKB-SubCell"/>
</dbReference>
<dbReference type="Gene3D" id="3.40.50.10130">
    <property type="match status" value="1"/>
</dbReference>
<evidence type="ECO:0000256" key="14">
    <source>
        <dbReference type="ARBA" id="ARBA00023254"/>
    </source>
</evidence>
<dbReference type="KEGG" id="smo:SELMODRAFT_428406"/>
<dbReference type="PANTHER" id="PTHR21077">
    <property type="entry name" value="EME1 PROTEIN"/>
    <property type="match status" value="1"/>
</dbReference>
<evidence type="ECO:0000256" key="4">
    <source>
        <dbReference type="ARBA" id="ARBA00022722"/>
    </source>
</evidence>
<comment type="subcellular location">
    <subcellularLocation>
        <location evidence="2">Nucleus</location>
    </subcellularLocation>
</comment>
<keyword evidence="12" id="KW-0234">DNA repair</keyword>
<dbReference type="STRING" id="88036.D8T2Q4"/>
<feature type="region of interest" description="Disordered" evidence="15">
    <location>
        <begin position="94"/>
        <end position="159"/>
    </location>
</feature>
<evidence type="ECO:0000256" key="1">
    <source>
        <dbReference type="ARBA" id="ARBA00001946"/>
    </source>
</evidence>
<dbReference type="GO" id="GO:0006310">
    <property type="term" value="P:DNA recombination"/>
    <property type="evidence" value="ECO:0007669"/>
    <property type="project" value="UniProtKB-KW"/>
</dbReference>
<keyword evidence="8" id="KW-0498">Mitosis</keyword>
<organism evidence="18">
    <name type="scientific">Selaginella moellendorffii</name>
    <name type="common">Spikemoss</name>
    <dbReference type="NCBI Taxonomy" id="88036"/>
    <lineage>
        <taxon>Eukaryota</taxon>
        <taxon>Viridiplantae</taxon>
        <taxon>Streptophyta</taxon>
        <taxon>Embryophyta</taxon>
        <taxon>Tracheophyta</taxon>
        <taxon>Lycopodiopsida</taxon>
        <taxon>Selaginellales</taxon>
        <taxon>Selaginellaceae</taxon>
        <taxon>Selaginella</taxon>
    </lineage>
</organism>
<dbReference type="InParanoid" id="D8T2Q4"/>
<comment type="cofactor">
    <cofactor evidence="1">
        <name>Mg(2+)</name>
        <dbReference type="ChEBI" id="CHEBI:18420"/>
    </cofactor>
</comment>
<dbReference type="Pfam" id="PF02732">
    <property type="entry name" value="ERCC4"/>
    <property type="match status" value="1"/>
</dbReference>
<evidence type="ECO:0000256" key="8">
    <source>
        <dbReference type="ARBA" id="ARBA00022776"/>
    </source>
</evidence>
<keyword evidence="4" id="KW-0540">Nuclease</keyword>
<evidence type="ECO:0000256" key="10">
    <source>
        <dbReference type="ARBA" id="ARBA00022842"/>
    </source>
</evidence>
<dbReference type="InterPro" id="IPR047524">
    <property type="entry name" value="XPF_nuclease_EME1_plant/arthr"/>
</dbReference>
<dbReference type="GO" id="GO:0003677">
    <property type="term" value="F:DNA binding"/>
    <property type="evidence" value="ECO:0007669"/>
    <property type="project" value="InterPro"/>
</dbReference>
<dbReference type="EMBL" id="GL377666">
    <property type="protein sequence ID" value="EFJ09146.1"/>
    <property type="molecule type" value="Genomic_DNA"/>
</dbReference>
<dbReference type="PANTHER" id="PTHR21077:SF5">
    <property type="entry name" value="CROSSOVER JUNCTION ENDONUCLEASE MMS4"/>
    <property type="match status" value="1"/>
</dbReference>
<dbReference type="OMA" id="GESEWIR"/>
<keyword evidence="11" id="KW-0233">DNA recombination</keyword>
<comment type="similarity">
    <text evidence="3">Belongs to the EME1/MMS4 family.</text>
</comment>
<dbReference type="AlphaFoldDB" id="D8T2Q4"/>
<keyword evidence="18" id="KW-1185">Reference proteome</keyword>
<keyword evidence="14" id="KW-0469">Meiosis</keyword>
<keyword evidence="6" id="KW-0255">Endonuclease</keyword>
<evidence type="ECO:0000256" key="2">
    <source>
        <dbReference type="ARBA" id="ARBA00004123"/>
    </source>
</evidence>
<keyword evidence="8" id="KW-0131">Cell cycle</keyword>
<gene>
    <name evidence="17" type="ORF">SELMODRAFT_428406</name>
</gene>
<evidence type="ECO:0000256" key="15">
    <source>
        <dbReference type="SAM" id="MobiDB-lite"/>
    </source>
</evidence>
<evidence type="ECO:0000256" key="3">
    <source>
        <dbReference type="ARBA" id="ARBA00005313"/>
    </source>
</evidence>
<evidence type="ECO:0000256" key="5">
    <source>
        <dbReference type="ARBA" id="ARBA00022723"/>
    </source>
</evidence>
<dbReference type="InterPro" id="IPR006166">
    <property type="entry name" value="ERCC4_domain"/>
</dbReference>
<evidence type="ECO:0000256" key="11">
    <source>
        <dbReference type="ARBA" id="ARBA00023172"/>
    </source>
</evidence>
<evidence type="ECO:0000313" key="17">
    <source>
        <dbReference type="EMBL" id="EFJ09146.1"/>
    </source>
</evidence>
<evidence type="ECO:0000256" key="9">
    <source>
        <dbReference type="ARBA" id="ARBA00022801"/>
    </source>
</evidence>
<dbReference type="eggNOG" id="ENOG502QV6A">
    <property type="taxonomic scope" value="Eukaryota"/>
</dbReference>
<dbReference type="GO" id="GO:0016787">
    <property type="term" value="F:hydrolase activity"/>
    <property type="evidence" value="ECO:0007669"/>
    <property type="project" value="UniProtKB-KW"/>
</dbReference>
<protein>
    <recommendedName>
        <fullName evidence="16">ERCC4 domain-containing protein</fullName>
    </recommendedName>
</protein>
<dbReference type="Gene3D" id="1.10.150.670">
    <property type="entry name" value="Crossover junction endonuclease EME1, DNA-binding domain"/>
    <property type="match status" value="1"/>
</dbReference>
<evidence type="ECO:0000256" key="13">
    <source>
        <dbReference type="ARBA" id="ARBA00023242"/>
    </source>
</evidence>
<evidence type="ECO:0000313" key="18">
    <source>
        <dbReference type="Proteomes" id="UP000001514"/>
    </source>
</evidence>
<keyword evidence="8" id="KW-0132">Cell division</keyword>
<keyword evidence="7" id="KW-0227">DNA damage</keyword>
<name>D8T2Q4_SELML</name>
<keyword evidence="10" id="KW-0460">Magnesium</keyword>
<dbReference type="CDD" id="cd20083">
    <property type="entry name" value="XPF_nuclease_EME"/>
    <property type="match status" value="1"/>
</dbReference>
<sequence length="429" mass="47563">MARPAQVIIDEDGDDEDGDLLVDWKASSSSILASASASIAIATTTATTATRTLKSSCGLFSGGASVSNVLCLDSDSDGSAPIAVVLGTQTSSVDDPREIKRRKLEQEKEARKEERAARKQAKEAEKQRLKEEKRKKKEAERLQKARAKEKAAQVRTHEQQKAKWEKGTFSAENTVAIIDCKVAENGLIGGKCCSSFFYGQLLNLFAGKELKFSLSSNPISGSIIWKTKRLAESFDTENDEIELEEVDVPYVLLVFGAEEFSSLLCQGSLDVHVRRVQAQYPGFTVCYLVNKLHWYLQKKDQEQFKRGESEWIRPNADKALAELVTNYCGVHSRLCIDEAEVADHVIALTRSLIECPYKQRLTSLSVSKNGDHIVDKDPNKEVIKKSSWLKTLVAIPKVSGAAAIAISKRYPSFRSLLNAYMDPSMTVEF</sequence>
<feature type="domain" description="ERCC4" evidence="16">
    <location>
        <begin position="205"/>
        <end position="345"/>
    </location>
</feature>
<dbReference type="GO" id="GO:0048476">
    <property type="term" value="C:Holliday junction resolvase complex"/>
    <property type="evidence" value="ECO:0007669"/>
    <property type="project" value="InterPro"/>
</dbReference>
<keyword evidence="5" id="KW-0479">Metal-binding</keyword>
<dbReference type="GO" id="GO:0046872">
    <property type="term" value="F:metal ion binding"/>
    <property type="evidence" value="ECO:0007669"/>
    <property type="project" value="UniProtKB-KW"/>
</dbReference>
<dbReference type="InterPro" id="IPR042530">
    <property type="entry name" value="EME1/EME2_C"/>
</dbReference>
<dbReference type="HOGENOM" id="CLU_639989_0_0_1"/>
<dbReference type="GO" id="GO:0006281">
    <property type="term" value="P:DNA repair"/>
    <property type="evidence" value="ECO:0007669"/>
    <property type="project" value="UniProtKB-KW"/>
</dbReference>
<dbReference type="InterPro" id="IPR033310">
    <property type="entry name" value="Mms4/EME1/EME2"/>
</dbReference>
<evidence type="ECO:0000256" key="7">
    <source>
        <dbReference type="ARBA" id="ARBA00022763"/>
    </source>
</evidence>
<keyword evidence="9" id="KW-0378">Hydrolase</keyword>
<evidence type="ECO:0000256" key="6">
    <source>
        <dbReference type="ARBA" id="ARBA00022759"/>
    </source>
</evidence>
<accession>D8T2Q4</accession>